<name>A0A0H2SBS6_9AGAM</name>
<accession>A0A0H2SBS6</accession>
<dbReference type="EMBL" id="KQ085945">
    <property type="protein sequence ID" value="KLO14351.1"/>
    <property type="molecule type" value="Genomic_DNA"/>
</dbReference>
<dbReference type="STRING" id="27342.A0A0H2SBS6"/>
<reference evidence="2 3" key="1">
    <citation type="submission" date="2015-04" db="EMBL/GenBank/DDBJ databases">
        <title>Complete genome sequence of Schizopora paradoxa KUC8140, a cosmopolitan wood degrader in East Asia.</title>
        <authorList>
            <consortium name="DOE Joint Genome Institute"/>
            <person name="Min B."/>
            <person name="Park H."/>
            <person name="Jang Y."/>
            <person name="Kim J.-J."/>
            <person name="Kim K.H."/>
            <person name="Pangilinan J."/>
            <person name="Lipzen A."/>
            <person name="Riley R."/>
            <person name="Grigoriev I.V."/>
            <person name="Spatafora J.W."/>
            <person name="Choi I.-G."/>
        </authorList>
    </citation>
    <scope>NUCLEOTIDE SEQUENCE [LARGE SCALE GENOMIC DNA]</scope>
    <source>
        <strain evidence="2 3">KUC8140</strain>
    </source>
</reference>
<sequence>MLFRLYTRLRPHPPSRASPSVDQAPVRRANDFGPLSFFPDSEMQAMDEKNEVEVETPTSEIDVLHFPQQPATAAALGRRRSIYRRVLDPVKILVAARIRMVVLLVAGAAMMVVHDRFYTFLDGRPVADSTQSPFVSILHASLSDQSIANAIGNLIANVSRALFGGAIGVAFVQVFWSHIRRKGLKIGQMDTAMICKEHPFDPTTWRAVVDTFWLALMAFLAALMAIVTIVTPGSLSVASIPVNNSCTVPVANLSDASLSGYTTLVGNNLEIQGFAYRNPNARASRFVTQVLMAGSYIPPPSPCGFCEYNVSFVAPAMNCTNITDQATTEFPVALPIPDAASVQGENGTIIVWNTDYGLRGGNGLGLEIFTRTLKPIGALTNSSKLQVGDNQEAVQCLIYSATYNVFVQHNLSSTITVLDVEMGELIVLVETHTPQETEPMALADATFLMLNGTVTYDVESFMFTSDSNVVANSPLGGFDSDIAWDWQAGGSTDMMFALPSLMQNISLSLLSGADGDAVFTGLGNVDTVCSFTGLHYVYDRNRLLITYGVALLVTSCCVAFGFRAYLQSGIDESFGFSRLLGSILNEDLYRHRGSLDKTTRIMIGERGAYGHLKPVQVGRTPMQGP</sequence>
<feature type="transmembrane region" description="Helical" evidence="1">
    <location>
        <begin position="212"/>
        <end position="235"/>
    </location>
</feature>
<dbReference type="InParanoid" id="A0A0H2SBS6"/>
<keyword evidence="1" id="KW-1133">Transmembrane helix</keyword>
<feature type="transmembrane region" description="Helical" evidence="1">
    <location>
        <begin position="92"/>
        <end position="113"/>
    </location>
</feature>
<keyword evidence="1" id="KW-0472">Membrane</keyword>
<protein>
    <submittedName>
        <fullName evidence="2">Uncharacterized protein</fullName>
    </submittedName>
</protein>
<dbReference type="AlphaFoldDB" id="A0A0H2SBS6"/>
<feature type="transmembrane region" description="Helical" evidence="1">
    <location>
        <begin position="544"/>
        <end position="566"/>
    </location>
</feature>
<keyword evidence="1" id="KW-0812">Transmembrane</keyword>
<keyword evidence="3" id="KW-1185">Reference proteome</keyword>
<dbReference type="PANTHER" id="PTHR35041:SF6">
    <property type="entry name" value="FORMYLMETHIONINE DEFORMYLASE-LIKE PROTEIN-RELATED"/>
    <property type="match status" value="1"/>
</dbReference>
<evidence type="ECO:0000256" key="1">
    <source>
        <dbReference type="SAM" id="Phobius"/>
    </source>
</evidence>
<gene>
    <name evidence="2" type="ORF">SCHPADRAFT_319946</name>
</gene>
<dbReference type="Proteomes" id="UP000053477">
    <property type="component" value="Unassembled WGS sequence"/>
</dbReference>
<proteinExistence type="predicted"/>
<feature type="transmembrane region" description="Helical" evidence="1">
    <location>
        <begin position="161"/>
        <end position="179"/>
    </location>
</feature>
<evidence type="ECO:0000313" key="3">
    <source>
        <dbReference type="Proteomes" id="UP000053477"/>
    </source>
</evidence>
<dbReference type="PANTHER" id="PTHR35041">
    <property type="entry name" value="MEDIATOR OF RNA POLYMERASE II TRANSCRIPTION SUBUNIT 1"/>
    <property type="match status" value="1"/>
</dbReference>
<organism evidence="2 3">
    <name type="scientific">Schizopora paradoxa</name>
    <dbReference type="NCBI Taxonomy" id="27342"/>
    <lineage>
        <taxon>Eukaryota</taxon>
        <taxon>Fungi</taxon>
        <taxon>Dikarya</taxon>
        <taxon>Basidiomycota</taxon>
        <taxon>Agaricomycotina</taxon>
        <taxon>Agaricomycetes</taxon>
        <taxon>Hymenochaetales</taxon>
        <taxon>Schizoporaceae</taxon>
        <taxon>Schizopora</taxon>
    </lineage>
</organism>
<dbReference type="OrthoDB" id="3198553at2759"/>
<evidence type="ECO:0000313" key="2">
    <source>
        <dbReference type="EMBL" id="KLO14351.1"/>
    </source>
</evidence>